<dbReference type="SMART" id="SM00128">
    <property type="entry name" value="IPPc"/>
    <property type="match status" value="1"/>
</dbReference>
<sequence length="790" mass="88541">MDWLLKTVQPAKVNQTDIFSIVLEKVSPQEHVKLVTFVDAVTHQAVSSTSSAENRSMILAIICNVESEFEQASLLLVSCATQPTVLLAVLPIVSTMDISISEVTVSNPEPDQLSRFGDDVNQEAPKVLRCRFSIVGDQLIEVSSFDRQALKDAISEIRRLTAIAAEHQIWNPDLLGPWIDRYISRKKVASPSNRKVSPIEVALSARDRLSRLLTSPPISPSATFSPFSSNFPKPPSIAPDLPEWRQNWLNERLRELEDDYVTSKEIKVRVCTWNVFGKQPVESLQDWIVPDPQRDKSDLYVIWQVILHPKSEEDVNGLLQEIDDTPEAYIRYTPQRENFWCEVAQKSIESTGIQKVIKVSSQQLVGLLIIAFVDESIAQDISNVSSAYLGTGTLGMGNKGATAVRLKCAQIPDFLSLKNRPQVSLIQSLPSYLFFRVCDTYLTLINSHLAAFQEQYEARNRDYLEICRRLTFPTRIGSPRSSVSIPQLRFGGEGPTAPLPSADIFRTGHLIWAGDLNYRLNIAYAEAKALAERSSIEDCNTMLLSDQLKQQIESGKAFQQFQEGNIEFGPTYKFDIGTNNFDTSEKQRIPAYTDRILYLPGRMNDIQILSYDSYPSISLSDHKPVGSTLTMRIYTVMKEKRDQMQNELLRELDGLENEALPDLKVEPEGIEFNFLNSSQDESNSSSSTNLVTNGGELVGSSVELTNLKKFLVAWQLLPKNGETNVCEDWLKISQLSGNLSAGESTQIHFAIDPIGANRRRSQLGSDDLRDVVILSIQGGRDVFIPINVEF</sequence>
<dbReference type="VEuPathDB" id="FungiDB:PSHT_01636"/>
<protein>
    <recommendedName>
        <fullName evidence="1">Inositol polyphosphate-related phosphatase domain-containing protein</fullName>
    </recommendedName>
</protein>
<dbReference type="Gene3D" id="2.60.40.10">
    <property type="entry name" value="Immunoglobulins"/>
    <property type="match status" value="1"/>
</dbReference>
<feature type="domain" description="Inositol polyphosphate-related phosphatase" evidence="1">
    <location>
        <begin position="264"/>
        <end position="637"/>
    </location>
</feature>
<dbReference type="InterPro" id="IPR046985">
    <property type="entry name" value="IP5"/>
</dbReference>
<dbReference type="Pfam" id="PF22669">
    <property type="entry name" value="Exo_endo_phos2"/>
    <property type="match status" value="2"/>
</dbReference>
<gene>
    <name evidence="2" type="ORF">PSTT_10270</name>
</gene>
<proteinExistence type="predicted"/>
<organism evidence="2 3">
    <name type="scientific">Puccinia striiformis</name>
    <dbReference type="NCBI Taxonomy" id="27350"/>
    <lineage>
        <taxon>Eukaryota</taxon>
        <taxon>Fungi</taxon>
        <taxon>Dikarya</taxon>
        <taxon>Basidiomycota</taxon>
        <taxon>Pucciniomycotina</taxon>
        <taxon>Pucciniomycetes</taxon>
        <taxon>Pucciniales</taxon>
        <taxon>Pucciniaceae</taxon>
        <taxon>Puccinia</taxon>
    </lineage>
</organism>
<dbReference type="InterPro" id="IPR036691">
    <property type="entry name" value="Endo/exonu/phosph_ase_sf"/>
</dbReference>
<reference evidence="2" key="1">
    <citation type="submission" date="2017-12" db="EMBL/GenBank/DDBJ databases">
        <title>Gene loss provides genomic basis for host adaptation in cereal stripe rust fungi.</title>
        <authorList>
            <person name="Xia C."/>
        </authorList>
    </citation>
    <scope>NUCLEOTIDE SEQUENCE [LARGE SCALE GENOMIC DNA]</scope>
    <source>
        <strain evidence="2">93-210</strain>
    </source>
</reference>
<dbReference type="InterPro" id="IPR013783">
    <property type="entry name" value="Ig-like_fold"/>
</dbReference>
<evidence type="ECO:0000313" key="2">
    <source>
        <dbReference type="EMBL" id="POW04624.1"/>
    </source>
</evidence>
<dbReference type="EMBL" id="PKSL01000109">
    <property type="protein sequence ID" value="POW04624.1"/>
    <property type="molecule type" value="Genomic_DNA"/>
</dbReference>
<dbReference type="SUPFAM" id="SSF56219">
    <property type="entry name" value="DNase I-like"/>
    <property type="match status" value="1"/>
</dbReference>
<dbReference type="VEuPathDB" id="FungiDB:PSTT_10270"/>
<dbReference type="GO" id="GO:0004439">
    <property type="term" value="F:phosphatidylinositol-4,5-bisphosphate 5-phosphatase activity"/>
    <property type="evidence" value="ECO:0007669"/>
    <property type="project" value="TreeGrafter"/>
</dbReference>
<accession>A0A2S4V520</accession>
<keyword evidence="3" id="KW-1185">Reference proteome</keyword>
<dbReference type="InterPro" id="IPR000300">
    <property type="entry name" value="IPPc"/>
</dbReference>
<dbReference type="Proteomes" id="UP000239156">
    <property type="component" value="Unassembled WGS sequence"/>
</dbReference>
<dbReference type="Gene3D" id="3.60.10.10">
    <property type="entry name" value="Endonuclease/exonuclease/phosphatase"/>
    <property type="match status" value="1"/>
</dbReference>
<dbReference type="AlphaFoldDB" id="A0A2S4V520"/>
<dbReference type="PANTHER" id="PTHR11200:SF300">
    <property type="entry name" value="TYPE II INOSITOL 1,4,5-TRISPHOSPHATE 5-PHOSPHATASE"/>
    <property type="match status" value="1"/>
</dbReference>
<dbReference type="PANTHER" id="PTHR11200">
    <property type="entry name" value="INOSITOL 5-PHOSPHATASE"/>
    <property type="match status" value="1"/>
</dbReference>
<name>A0A2S4V520_9BASI</name>
<dbReference type="InterPro" id="IPR048869">
    <property type="entry name" value="OCRL-1_2_ASH"/>
</dbReference>
<evidence type="ECO:0000313" key="3">
    <source>
        <dbReference type="Proteomes" id="UP000239156"/>
    </source>
</evidence>
<comment type="caution">
    <text evidence="2">The sequence shown here is derived from an EMBL/GenBank/DDBJ whole genome shotgun (WGS) entry which is preliminary data.</text>
</comment>
<dbReference type="GO" id="GO:0046856">
    <property type="term" value="P:phosphatidylinositol dephosphorylation"/>
    <property type="evidence" value="ECO:0007669"/>
    <property type="project" value="InterPro"/>
</dbReference>
<evidence type="ECO:0000259" key="1">
    <source>
        <dbReference type="SMART" id="SM00128"/>
    </source>
</evidence>
<dbReference type="Pfam" id="PF21310">
    <property type="entry name" value="OCRL-like_ASH"/>
    <property type="match status" value="1"/>
</dbReference>